<keyword evidence="2" id="KW-1185">Reference proteome</keyword>
<accession>A0A245ZGT2</accession>
<evidence type="ECO:0000313" key="1">
    <source>
        <dbReference type="EMBL" id="OWK28943.1"/>
    </source>
</evidence>
<evidence type="ECO:0000313" key="2">
    <source>
        <dbReference type="Proteomes" id="UP000197783"/>
    </source>
</evidence>
<comment type="caution">
    <text evidence="1">The sequence shown here is derived from an EMBL/GenBank/DDBJ whole genome shotgun (WGS) entry which is preliminary data.</text>
</comment>
<name>A0A245ZGT2_9SPHN</name>
<dbReference type="AlphaFoldDB" id="A0A245ZGT2"/>
<proteinExistence type="predicted"/>
<gene>
    <name evidence="1" type="ORF">SPMU_24680</name>
</gene>
<organism evidence="1 2">
    <name type="scientific">Sphingomonas mucosissima</name>
    <dbReference type="NCBI Taxonomy" id="370959"/>
    <lineage>
        <taxon>Bacteria</taxon>
        <taxon>Pseudomonadati</taxon>
        <taxon>Pseudomonadota</taxon>
        <taxon>Alphaproteobacteria</taxon>
        <taxon>Sphingomonadales</taxon>
        <taxon>Sphingomonadaceae</taxon>
        <taxon>Sphingomonas</taxon>
    </lineage>
</organism>
<dbReference type="Proteomes" id="UP000197783">
    <property type="component" value="Unassembled WGS sequence"/>
</dbReference>
<protein>
    <submittedName>
        <fullName evidence="1">Uncharacterized protein</fullName>
    </submittedName>
</protein>
<sequence>MIRSAILALAALVSASSLLAYVDAAASVV</sequence>
<reference evidence="1 2" key="1">
    <citation type="submission" date="2017-03" db="EMBL/GenBank/DDBJ databases">
        <title>Genome sequence of Sphingomonas mucosissima DSM 17494.</title>
        <authorList>
            <person name="Poehlein A."/>
            <person name="Wuebbeler J.H."/>
            <person name="Steinbuechel A."/>
            <person name="Daniel R."/>
        </authorList>
    </citation>
    <scope>NUCLEOTIDE SEQUENCE [LARGE SCALE GENOMIC DNA]</scope>
    <source>
        <strain evidence="1 2">DSM 17494</strain>
    </source>
</reference>
<dbReference type="EMBL" id="NBBJ01000004">
    <property type="protein sequence ID" value="OWK28943.1"/>
    <property type="molecule type" value="Genomic_DNA"/>
</dbReference>